<dbReference type="AlphaFoldDB" id="A0A395RWA1"/>
<reference evidence="4 5" key="1">
    <citation type="journal article" date="2018" name="PLoS Pathog.">
        <title>Evolution of structural diversity of trichothecenes, a family of toxins produced by plant pathogenic and entomopathogenic fungi.</title>
        <authorList>
            <person name="Proctor R.H."/>
            <person name="McCormick S.P."/>
            <person name="Kim H.S."/>
            <person name="Cardoza R.E."/>
            <person name="Stanley A.M."/>
            <person name="Lindo L."/>
            <person name="Kelly A."/>
            <person name="Brown D.W."/>
            <person name="Lee T."/>
            <person name="Vaughan M.M."/>
            <person name="Alexander N.J."/>
            <person name="Busman M."/>
            <person name="Gutierrez S."/>
        </authorList>
    </citation>
    <scope>NUCLEOTIDE SEQUENCE [LARGE SCALE GENOMIC DNA]</scope>
    <source>
        <strain evidence="4 5">NRRL 3299</strain>
    </source>
</reference>
<dbReference type="STRING" id="5514.A0A395RWA1"/>
<evidence type="ECO:0000313" key="5">
    <source>
        <dbReference type="Proteomes" id="UP000266152"/>
    </source>
</evidence>
<feature type="compositionally biased region" description="Basic and acidic residues" evidence="2">
    <location>
        <begin position="974"/>
        <end position="985"/>
    </location>
</feature>
<keyword evidence="3" id="KW-1133">Transmembrane helix</keyword>
<feature type="compositionally biased region" description="Polar residues" evidence="2">
    <location>
        <begin position="904"/>
        <end position="915"/>
    </location>
</feature>
<keyword evidence="5" id="KW-1185">Reference proteome</keyword>
<feature type="compositionally biased region" description="Polar residues" evidence="2">
    <location>
        <begin position="777"/>
        <end position="791"/>
    </location>
</feature>
<proteinExistence type="predicted"/>
<name>A0A395RWA1_FUSSP</name>
<feature type="compositionally biased region" description="Basic residues" evidence="2">
    <location>
        <begin position="881"/>
        <end position="892"/>
    </location>
</feature>
<dbReference type="EMBL" id="PXOF01000120">
    <property type="protein sequence ID" value="RGP64089.1"/>
    <property type="molecule type" value="Genomic_DNA"/>
</dbReference>
<evidence type="ECO:0000313" key="4">
    <source>
        <dbReference type="EMBL" id="RGP64089.1"/>
    </source>
</evidence>
<feature type="region of interest" description="Disordered" evidence="2">
    <location>
        <begin position="863"/>
        <end position="985"/>
    </location>
</feature>
<keyword evidence="3" id="KW-0472">Membrane</keyword>
<feature type="coiled-coil region" evidence="1">
    <location>
        <begin position="188"/>
        <end position="223"/>
    </location>
</feature>
<keyword evidence="1" id="KW-0175">Coiled coil</keyword>
<feature type="transmembrane region" description="Helical" evidence="3">
    <location>
        <begin position="73"/>
        <end position="91"/>
    </location>
</feature>
<feature type="region of interest" description="Disordered" evidence="2">
    <location>
        <begin position="709"/>
        <end position="813"/>
    </location>
</feature>
<dbReference type="Proteomes" id="UP000266152">
    <property type="component" value="Unassembled WGS sequence"/>
</dbReference>
<evidence type="ECO:0000256" key="3">
    <source>
        <dbReference type="SAM" id="Phobius"/>
    </source>
</evidence>
<feature type="transmembrane region" description="Helical" evidence="3">
    <location>
        <begin position="37"/>
        <end position="61"/>
    </location>
</feature>
<feature type="compositionally biased region" description="Low complexity" evidence="2">
    <location>
        <begin position="329"/>
        <end position="368"/>
    </location>
</feature>
<evidence type="ECO:0000256" key="1">
    <source>
        <dbReference type="SAM" id="Coils"/>
    </source>
</evidence>
<protein>
    <submittedName>
        <fullName evidence="4">Uncharacterized protein</fullName>
    </submittedName>
</protein>
<sequence>MQTTDLPSWLWLPLKGNCEWDSPFNMGNCFDEQYHNVFFFLIKALIYLTRFTMFPFVLFFAGMHGECMATSPMAILSTITIIPMVLLRLIWAEDCHTHGGMGNPMVEHSVKTWVILSMPNIVTWTPSAAFAVSQLVRIVRETLVSLRIQADSNFDAETLFPTPFAGRDWDLDLSTSGADAWMKKLVQMDQEERHARGEEEERVAAEQRRLEQASLLMKKLEDEADIAIWKAISKRRPQPIFRRQSALTHRQETELLAEERGLTKKQFLAQRYVVVPVDQSTQAAPNDFADDRAMKTPVSPIAEIPPSHGVQSDLAESAVLTQVEPSEPAPTGSSPRSPSPSPHETTPKKPASSTITITTDHDAATTITPGREMPPVREPAPSAVSPQQEVVEAITPLPSFPPPGVVGVVSSPHVVDEPIFPSEEELPGQAIVPFTEPAGLEPLQQLPSPEQVAASVASFGQEIPGIPDIPEELLFTAADGSEDGWEESLHQGSFQTPLCLSPTWDPTKLDAAIDALLNSGDEVGEQIWDEMAIDDRQVEDVEMEGQGEGEVEVLTQLQAIDSEMEEVGMESLTAEEEEQARMIQQASWEALAALLYEDEFGDEPSQMAIDNFAEPTQALSVPQLPLPQFHPPPPPPQQASIFHFEVSQQTVPADYGMSQQEQEDLEMELEAAFDTDMDDAGNEEEVGMGRQPPIEEQIRQRRILIPRAYGSRHNPSQPPQPTPTPSTITQQVAPQPKRTRSPSIEQAAPEPKRAQHLPIQQPDSPPVPAQSLPIEQVPSQPERSQHATIQQAPPEHNPPINVLPTTTAPSNTNNQQQTVAPILMGGLMLPGGNQVITNIQPPAPIPVAAPTPTSTTITPEKKAAFEKKKQAQIKAQQEARRNKKPSLFHQSKKPATPVHPSPSTPHRQGTPSQAKTPLPMPQIKDGSMRAAAEAIFGTPGSQKKDGPKILRGIPSHLRDQVAGRATEDEDEDETARHHDQQAIFR</sequence>
<comment type="caution">
    <text evidence="4">The sequence shown here is derived from an EMBL/GenBank/DDBJ whole genome shotgun (WGS) entry which is preliminary data.</text>
</comment>
<organism evidence="4 5">
    <name type="scientific">Fusarium sporotrichioides</name>
    <dbReference type="NCBI Taxonomy" id="5514"/>
    <lineage>
        <taxon>Eukaryota</taxon>
        <taxon>Fungi</taxon>
        <taxon>Dikarya</taxon>
        <taxon>Ascomycota</taxon>
        <taxon>Pezizomycotina</taxon>
        <taxon>Sordariomycetes</taxon>
        <taxon>Hypocreomycetidae</taxon>
        <taxon>Hypocreales</taxon>
        <taxon>Nectriaceae</taxon>
        <taxon>Fusarium</taxon>
    </lineage>
</organism>
<keyword evidence="3" id="KW-0812">Transmembrane</keyword>
<evidence type="ECO:0000256" key="2">
    <source>
        <dbReference type="SAM" id="MobiDB-lite"/>
    </source>
</evidence>
<feature type="compositionally biased region" description="Polar residues" evidence="2">
    <location>
        <begin position="803"/>
        <end position="813"/>
    </location>
</feature>
<accession>A0A395RWA1</accession>
<gene>
    <name evidence="4" type="ORF">FSPOR_8190</name>
</gene>
<feature type="region of interest" description="Disordered" evidence="2">
    <location>
        <begin position="322"/>
        <end position="389"/>
    </location>
</feature>